<proteinExistence type="predicted"/>
<dbReference type="InterPro" id="IPR044865">
    <property type="entry name" value="MRH_dom"/>
</dbReference>
<dbReference type="InterPro" id="IPR002909">
    <property type="entry name" value="IPT_dom"/>
</dbReference>
<sequence length="2462" mass="276172">MKKNILLVIIIFYFIQSIYGEIENKNIIIPQNIFLSNSLIFNNYDLPNSKVILENKNDLIQINTTTNESGMISFDSSLFKPIKLLFEDKINKISMVDNNNKLIYFDLILNQTTQQYYLNNNNNANNNNLIILFKELQQLKSSSTFKSLIGEYKIIIDKSLAIINNFDKFPIKLNGDNFENIYKTTSHQIIKNLKPSLYNQNEQNLSENKDFESQPEKTQTLSFLKGFLNFLEISAKKISHSKQQTNSAFLYNERLNVFYDLKNYNSSITSFFYDLYELEGFKESTVSFLIDVLRNNENIYDFKTYFNELINTANNDKKPTIYQSLNSNDLCFFDNYCGFISPKSISTESKSNSTSTSSSSSKSLSSDLSSPTSLQTVKQDSFSIQSLLVQNGDPTTIPFYSLYSSLYTYSETNYDDIIQDIRMNSPHTKGSINRCVFQDSKNRLFDLSPYSGESGSSITIVKGSTTFYFSLCEDTPNFCTINDEVGPTQSCIVTNGIKYSTGMTLFSNVQFFDNGLTIQYQSAKIDSTICTEATGYHRISNYILKCDPTQTFTIESFIESSPCVYDVTISTKFACPIEGRYLFGGNQYDFRPLRLISSSNPYSTTEINRFLFNLGGGTVDACNKFSGSNEIVYGCFVFGLEKTVIPFTEQPIVSYLPYSLNSTISNNILVSFNSPSAFIPSACTTKPEVKVYIECSNLDFTILSFTNDSNCNQTIYASSKYACPLARYQIYGSNPSDFKTTQILDFSSLQNRTKNGLIEYRGITVGNVDSFYYHNFGIQPPACPTDNFVCQLLSNMNLYPLGKTQYYQHSVDKNFNELLIKSYGIATHGDCDTAGYKRTFRLSLSCNKNEEYKVQSFNENPTCTYNLNVQSKYACQPTVSALYYNRLLDYYIDLRPIKTLPSMGNFEYKYGSDNIYFNMGGDAPQCNILGIAYQSCINLTTPLGTFESQQYTIQPNGIDITYRYNSASNQMLTLQLRCSMSFGFSVLNASTSDYVENSVFFKKTTISALSMYACQKSVSDIYINSAVRNSPCEYTCRTSPRNYTTNSITHILLSNGVCGGEFQTTYSDTQLEALFSQYWVENAIVGNWSSGQFYKYLFKQTSESKLILSKFVAPTNDNYCTYSSLTSNFKTFSGIFDQSIDLINLSKNSIHKLVNRALTVSHTPHPTILSALGLTIISVNNKTCSFLETTLENAFSTSSIQTCSSRDYCRYNCSGITQNEIDLLNYQNDLNSTLLTIGVCPNELSRFNGTEFNKVIKFFEKRWIDNPTTDNWRSGQFYEYFKLSNVVSKVNILSKYVDSTTPHYICTYTSSSVKPTSSFDDITQITLDMFKLALKNNLTRKSYSNFDTYFVPSTSNSSYGLSMVFINYKICSFVESPIQDFQSGQILSSCPIGPIVENIEIISPNINVYGRNCPSNTLTLFAYVGSHQATFSSIQTLTNNTCKIVFRINTLTMDLQNQRIKIYNEFSKNIFDSLFERNKLFFFNFPTPTVTQIIYPSANPKYNSLITVIGENFLQTTDSKAGLVVKIGTTDVTSTISSLTNTRFTINAIGAGPNFISFFYFKIFNMNIKESVTTSFIFEKSLINSLSKTTGKIGDEITVNGENFFNGSTSIYFADQIADIKQFISDKAIVVIVPDGYYIVDVYAINKGLDASEPIQFTYPTMVIDKVLFDDKHLNTSFINQYWIVGRGLGSVVEEVPDIQINDVNSDCEIERCPSDVIANSTIDYSDVCPYLKSQYQYYSSNFDLYICNFPVSVGANRSFEIKLEDNSIYRYTYSYAKPWLSELLTSSSETYGGNCSRSNCAEPIPKVEYLNITGFNFNPMEFISPFYDSNQTVSDWISRSSVLIGNYSCGSIQWLNSTNISCIVPPGIGADLEVVVTIGDQKQENQLLFSYTKPNITNKITVSTDGSSNIKYIGNNFVPAELAESYNKEENKNSSINSITINGKTQYKDIKWINSTSFSFNPVPGIGKNHSVVIKIGGQDSNETKSFSYNPPSVDKKYAYSSPSSGGKVITIKGDDFVPKELKDKVTPGNGTVSINNIFCVRWEWIDSKNVKCTVPPGKGKGLPITVDVQSQTNDPNALFSYYEPESPDKFPKIIGLLLSILVSSALAVAATLPLTKLALAASAAASELGSLLASTASLAAAIEKSLEIGFAAITRRLILRIAKDGVKRVSTLVLAMVVTKTSMAVTKSSMVGTQTPILNSISLTPYSGVYFSINHNDRIFTVTNEYNETVICTDGNNKVNFNQSFTCQINSNNNGIKCNNIDFSTEINCGVRSSSASYKFSVPKVAKDSSSLNCDYDVNEKTMLITGQNSPIYCKDDTTQYTFDHNSTIFCLNSETHPSIVNCYIDGEEPAHSFAGKVECYNYNKYSSCSKSSLIKASDYSSCFEVPSSEQEPIVITDPTIISEFSDASNQLNCYPNEVEFYYAYNNSLICYNVITGSIDYSDSVLHQVQYKVKVCIEKE</sequence>
<evidence type="ECO:0000256" key="3">
    <source>
        <dbReference type="SAM" id="MobiDB-lite"/>
    </source>
</evidence>
<evidence type="ECO:0000256" key="4">
    <source>
        <dbReference type="SAM" id="SignalP"/>
    </source>
</evidence>
<dbReference type="Gene3D" id="2.60.40.10">
    <property type="entry name" value="Immunoglobulins"/>
    <property type="match status" value="3"/>
</dbReference>
<dbReference type="CDD" id="cd00603">
    <property type="entry name" value="IPT_PCSR"/>
    <property type="match status" value="1"/>
</dbReference>
<dbReference type="PANTHER" id="PTHR23361">
    <property type="entry name" value="MUCIN"/>
    <property type="match status" value="1"/>
</dbReference>
<dbReference type="Proteomes" id="UP001344447">
    <property type="component" value="Unassembled WGS sequence"/>
</dbReference>
<dbReference type="InterPro" id="IPR014756">
    <property type="entry name" value="Ig_E-set"/>
</dbReference>
<feature type="signal peptide" evidence="4">
    <location>
        <begin position="1"/>
        <end position="20"/>
    </location>
</feature>
<comment type="caution">
    <text evidence="6">The sequence shown here is derived from an EMBL/GenBank/DDBJ whole genome shotgun (WGS) entry which is preliminary data.</text>
</comment>
<dbReference type="PANTHER" id="PTHR23361:SF19">
    <property type="entry name" value="IPT_TIG DOMAIN-CONTAINING PROTEIN-RELATED"/>
    <property type="match status" value="1"/>
</dbReference>
<feature type="chain" id="PRO_5042836795" description="MRH domain-containing protein" evidence="4">
    <location>
        <begin position="21"/>
        <end position="2462"/>
    </location>
</feature>
<reference evidence="6 7" key="1">
    <citation type="submission" date="2023-11" db="EMBL/GenBank/DDBJ databases">
        <title>Dfirmibasis_genome.</title>
        <authorList>
            <person name="Edelbroek B."/>
            <person name="Kjellin J."/>
            <person name="Jerlstrom-Hultqvist J."/>
            <person name="Soderbom F."/>
        </authorList>
    </citation>
    <scope>NUCLEOTIDE SEQUENCE [LARGE SCALE GENOMIC DNA]</scope>
    <source>
        <strain evidence="6 7">TNS-C-14</strain>
    </source>
</reference>
<feature type="domain" description="MRH" evidence="5">
    <location>
        <begin position="709"/>
        <end position="877"/>
    </location>
</feature>
<gene>
    <name evidence="6" type="ORF">RB653_009586</name>
</gene>
<evidence type="ECO:0000313" key="7">
    <source>
        <dbReference type="Proteomes" id="UP001344447"/>
    </source>
</evidence>
<dbReference type="Gene3D" id="2.70.130.10">
    <property type="entry name" value="Mannose-6-phosphate receptor binding domain"/>
    <property type="match status" value="2"/>
</dbReference>
<feature type="domain" description="MRH" evidence="5">
    <location>
        <begin position="433"/>
        <end position="577"/>
    </location>
</feature>
<dbReference type="EMBL" id="JAVFKY010000003">
    <property type="protein sequence ID" value="KAK5579898.1"/>
    <property type="molecule type" value="Genomic_DNA"/>
</dbReference>
<keyword evidence="2" id="KW-1015">Disulfide bond</keyword>
<feature type="region of interest" description="Disordered" evidence="3">
    <location>
        <begin position="346"/>
        <end position="372"/>
    </location>
</feature>
<protein>
    <recommendedName>
        <fullName evidence="5">MRH domain-containing protein</fullName>
    </recommendedName>
</protein>
<evidence type="ECO:0000256" key="2">
    <source>
        <dbReference type="ARBA" id="ARBA00023157"/>
    </source>
</evidence>
<evidence type="ECO:0000256" key="1">
    <source>
        <dbReference type="ARBA" id="ARBA00022729"/>
    </source>
</evidence>
<name>A0AAN7U5A3_9MYCE</name>
<dbReference type="SUPFAM" id="SSF81296">
    <property type="entry name" value="E set domains"/>
    <property type="match status" value="3"/>
</dbReference>
<dbReference type="SMART" id="SM01404">
    <property type="entry name" value="CIMR"/>
    <property type="match status" value="2"/>
</dbReference>
<dbReference type="InterPro" id="IPR013783">
    <property type="entry name" value="Ig-like_fold"/>
</dbReference>
<accession>A0AAN7U5A3</accession>
<dbReference type="SUPFAM" id="SSF50911">
    <property type="entry name" value="Mannose 6-phosphate receptor domain"/>
    <property type="match status" value="3"/>
</dbReference>
<evidence type="ECO:0000313" key="6">
    <source>
        <dbReference type="EMBL" id="KAK5579898.1"/>
    </source>
</evidence>
<keyword evidence="1 4" id="KW-0732">Signal</keyword>
<dbReference type="InterPro" id="IPR009011">
    <property type="entry name" value="Man6P_isomerase_rcpt-bd_dom_sf"/>
</dbReference>
<keyword evidence="7" id="KW-1185">Reference proteome</keyword>
<organism evidence="6 7">
    <name type="scientific">Dictyostelium firmibasis</name>
    <dbReference type="NCBI Taxonomy" id="79012"/>
    <lineage>
        <taxon>Eukaryota</taxon>
        <taxon>Amoebozoa</taxon>
        <taxon>Evosea</taxon>
        <taxon>Eumycetozoa</taxon>
        <taxon>Dictyostelia</taxon>
        <taxon>Dictyosteliales</taxon>
        <taxon>Dictyosteliaceae</taxon>
        <taxon>Dictyostelium</taxon>
    </lineage>
</organism>
<dbReference type="PROSITE" id="PS51914">
    <property type="entry name" value="MRH"/>
    <property type="match status" value="2"/>
</dbReference>
<dbReference type="Pfam" id="PF01833">
    <property type="entry name" value="TIG"/>
    <property type="match status" value="3"/>
</dbReference>
<evidence type="ECO:0000259" key="5">
    <source>
        <dbReference type="PROSITE" id="PS51914"/>
    </source>
</evidence>